<dbReference type="EMBL" id="MU001670">
    <property type="protein sequence ID" value="KAF2461927.1"/>
    <property type="molecule type" value="Genomic_DNA"/>
</dbReference>
<protein>
    <submittedName>
        <fullName evidence="2">Uncharacterized protein</fullName>
    </submittedName>
</protein>
<accession>A0A6A6PDU1</accession>
<evidence type="ECO:0000313" key="3">
    <source>
        <dbReference type="Proteomes" id="UP000799766"/>
    </source>
</evidence>
<gene>
    <name evidence="2" type="ORF">BDY21DRAFT_330016</name>
</gene>
<feature type="compositionally biased region" description="Pro residues" evidence="1">
    <location>
        <begin position="111"/>
        <end position="126"/>
    </location>
</feature>
<dbReference type="Proteomes" id="UP000799766">
    <property type="component" value="Unassembled WGS sequence"/>
</dbReference>
<evidence type="ECO:0000313" key="2">
    <source>
        <dbReference type="EMBL" id="KAF2461927.1"/>
    </source>
</evidence>
<evidence type="ECO:0000256" key="1">
    <source>
        <dbReference type="SAM" id="MobiDB-lite"/>
    </source>
</evidence>
<feature type="region of interest" description="Disordered" evidence="1">
    <location>
        <begin position="99"/>
        <end position="248"/>
    </location>
</feature>
<organism evidence="2 3">
    <name type="scientific">Lineolata rhizophorae</name>
    <dbReference type="NCBI Taxonomy" id="578093"/>
    <lineage>
        <taxon>Eukaryota</taxon>
        <taxon>Fungi</taxon>
        <taxon>Dikarya</taxon>
        <taxon>Ascomycota</taxon>
        <taxon>Pezizomycotina</taxon>
        <taxon>Dothideomycetes</taxon>
        <taxon>Dothideomycetes incertae sedis</taxon>
        <taxon>Lineolatales</taxon>
        <taxon>Lineolataceae</taxon>
        <taxon>Lineolata</taxon>
    </lineage>
</organism>
<dbReference type="OrthoDB" id="5397628at2759"/>
<feature type="compositionally biased region" description="Low complexity" evidence="1">
    <location>
        <begin position="139"/>
        <end position="164"/>
    </location>
</feature>
<dbReference type="AlphaFoldDB" id="A0A6A6PDU1"/>
<reference evidence="2" key="1">
    <citation type="journal article" date="2020" name="Stud. Mycol.">
        <title>101 Dothideomycetes genomes: a test case for predicting lifestyles and emergence of pathogens.</title>
        <authorList>
            <person name="Haridas S."/>
            <person name="Albert R."/>
            <person name="Binder M."/>
            <person name="Bloem J."/>
            <person name="Labutti K."/>
            <person name="Salamov A."/>
            <person name="Andreopoulos B."/>
            <person name="Baker S."/>
            <person name="Barry K."/>
            <person name="Bills G."/>
            <person name="Bluhm B."/>
            <person name="Cannon C."/>
            <person name="Castanera R."/>
            <person name="Culley D."/>
            <person name="Daum C."/>
            <person name="Ezra D."/>
            <person name="Gonzalez J."/>
            <person name="Henrissat B."/>
            <person name="Kuo A."/>
            <person name="Liang C."/>
            <person name="Lipzen A."/>
            <person name="Lutzoni F."/>
            <person name="Magnuson J."/>
            <person name="Mondo S."/>
            <person name="Nolan M."/>
            <person name="Ohm R."/>
            <person name="Pangilinan J."/>
            <person name="Park H.-J."/>
            <person name="Ramirez L."/>
            <person name="Alfaro M."/>
            <person name="Sun H."/>
            <person name="Tritt A."/>
            <person name="Yoshinaga Y."/>
            <person name="Zwiers L.-H."/>
            <person name="Turgeon B."/>
            <person name="Goodwin S."/>
            <person name="Spatafora J."/>
            <person name="Crous P."/>
            <person name="Grigoriev I."/>
        </authorList>
    </citation>
    <scope>NUCLEOTIDE SEQUENCE</scope>
    <source>
        <strain evidence="2">ATCC 16933</strain>
    </source>
</reference>
<proteinExistence type="predicted"/>
<name>A0A6A6PDU1_9PEZI</name>
<sequence>MEIIRAILRGVQSVLNFFLPFTDRNTPLLQDIAHTAALCAILYYAPRYLEQRRNAAEAEQQQEQQAEIDELPQEQQNEQQFDDAAIDSSDAEFEGELGAVDANGEPAGPADVPPQPPFAPDAPIPPAVHDFNDADFVEPGPAAAAGGARPGAQPARRAGAADRPVGAKKAKSLARRDQRRAYHEFQRMQGDAARRAAAEGAEEREAALAEERARRAAVERELEEKARREREAKKEREEEAMREEREKRKKVEGWVRQTLREENTRAALNLKELGKSVGRSREWVEGVVKAVGVLGLRKTPEGTKVLVMITGGGWLVRLDNSIMTEMYEKTAELDGSQIGFVQAGRILETILKA</sequence>
<keyword evidence="3" id="KW-1185">Reference proteome</keyword>
<feature type="compositionally biased region" description="Basic and acidic residues" evidence="1">
    <location>
        <begin position="174"/>
        <end position="248"/>
    </location>
</feature>
<feature type="region of interest" description="Disordered" evidence="1">
    <location>
        <begin position="55"/>
        <end position="82"/>
    </location>
</feature>